<feature type="coiled-coil region" evidence="1">
    <location>
        <begin position="345"/>
        <end position="423"/>
    </location>
</feature>
<name>A0ABQ0DE99_9EUKA</name>
<feature type="coiled-coil region" evidence="1">
    <location>
        <begin position="257"/>
        <end position="319"/>
    </location>
</feature>
<keyword evidence="1" id="KW-0175">Coiled coil</keyword>
<dbReference type="PANTHER" id="PTHR18867">
    <property type="entry name" value="RAD50"/>
    <property type="match status" value="1"/>
</dbReference>
<sequence>MSNNTPNQFKYTPYNEHQNIYPIVCSILSKYKETVNSLLENLKHFTPHGESYKKVYCTDGYKRGCYTGTYQTNDINSQINDINSQINDINSQTSNVNSQINYINQVINYLFQCGNSIPNLDGNNYYEVYILISNIFNPLVISEFLNLYYEYMFKSKYDSDKFKQEIDELRKKLLYLFYKIIKPTIYATENYVTDSQYIESLIKGRGYNTSTWDQYLYALYMTVKDINCYTPSIKESLSSYDTVYNPSSITVCLTKIQPFYEKEYEELESNYKELESNYKELESNYKELESNYKKLESNYKKLESEKESLSRDLESKINDNGVLSEKNIKLHDKVNMLNTQVQETESCLKNLNKSYDDKIRNLQRQVEEQLNRIRDNMNDEKKRQELTYQQNLNSQTENFNQEIKKLTEEEINLKNENLSLKKELDDIKTLLFVKLCGKAEKVIQPEVKGRGIEYRIELKPKKEIFTVPVSQSEKRNGKFKIKLPRLIINRNDEKLEYEEFQINLNDEKKFLFQEKGSFILDQSLNLQIDIVNAKEKEEPTSKQKRQERDIKNTVVGEAQQQKINKEVAKAFVPIENYLSGISYTFNYNGRKVPLSVSLNTQEGEIIQLNTQNGPINVQVHSLPNTTYCRKDFDLIQTLYFSKEYEGQSTDIPIEIYDGTTVGPYNFKIEDGWYVICEQKGFYNSYGTRGSLMLLVRLYDQQQSFN</sequence>
<gene>
    <name evidence="2" type="ORF">ENUP19_0062G0030</name>
</gene>
<evidence type="ECO:0000313" key="3">
    <source>
        <dbReference type="Proteomes" id="UP001628156"/>
    </source>
</evidence>
<dbReference type="EMBL" id="BAAFRS010000062">
    <property type="protein sequence ID" value="GAB1221027.1"/>
    <property type="molecule type" value="Genomic_DNA"/>
</dbReference>
<comment type="caution">
    <text evidence="2">The sequence shown here is derived from an EMBL/GenBank/DDBJ whole genome shotgun (WGS) entry which is preliminary data.</text>
</comment>
<dbReference type="Gene3D" id="6.10.250.370">
    <property type="match status" value="1"/>
</dbReference>
<evidence type="ECO:0000313" key="2">
    <source>
        <dbReference type="EMBL" id="GAB1221027.1"/>
    </source>
</evidence>
<protein>
    <submittedName>
        <fullName evidence="2">Uncharacterized protein</fullName>
    </submittedName>
</protein>
<dbReference type="Proteomes" id="UP001628156">
    <property type="component" value="Unassembled WGS sequence"/>
</dbReference>
<organism evidence="2 3">
    <name type="scientific">Entamoeba nuttalli</name>
    <dbReference type="NCBI Taxonomy" id="412467"/>
    <lineage>
        <taxon>Eukaryota</taxon>
        <taxon>Amoebozoa</taxon>
        <taxon>Evosea</taxon>
        <taxon>Archamoebae</taxon>
        <taxon>Mastigamoebida</taxon>
        <taxon>Entamoebidae</taxon>
        <taxon>Entamoeba</taxon>
    </lineage>
</organism>
<reference evidence="2 3" key="1">
    <citation type="journal article" date="2019" name="PLoS Negl. Trop. Dis.">
        <title>Whole genome sequencing of Entamoeba nuttalli reveals mammalian host-related molecular signatures and a novel octapeptide-repeat surface protein.</title>
        <authorList>
            <person name="Tanaka M."/>
            <person name="Makiuchi T."/>
            <person name="Komiyama T."/>
            <person name="Shiina T."/>
            <person name="Osaki K."/>
            <person name="Tachibana H."/>
        </authorList>
    </citation>
    <scope>NUCLEOTIDE SEQUENCE [LARGE SCALE GENOMIC DNA]</scope>
    <source>
        <strain evidence="2 3">P19-061405</strain>
    </source>
</reference>
<dbReference type="SUPFAM" id="SSF57997">
    <property type="entry name" value="Tropomyosin"/>
    <property type="match status" value="1"/>
</dbReference>
<accession>A0ABQ0DE99</accession>
<proteinExistence type="predicted"/>
<evidence type="ECO:0000256" key="1">
    <source>
        <dbReference type="SAM" id="Coils"/>
    </source>
</evidence>
<keyword evidence="3" id="KW-1185">Reference proteome</keyword>
<dbReference type="PANTHER" id="PTHR18867:SF12">
    <property type="entry name" value="DNA REPAIR PROTEIN RAD50"/>
    <property type="match status" value="1"/>
</dbReference>